<dbReference type="AlphaFoldDB" id="E6W5J4"/>
<name>E6W5J4_DESIS</name>
<dbReference type="HOGENOM" id="CLU_010194_1_3_0"/>
<protein>
    <submittedName>
        <fullName evidence="3">Short-chain dehydrogenase/reductase SDR</fullName>
    </submittedName>
</protein>
<evidence type="ECO:0000313" key="4">
    <source>
        <dbReference type="Proteomes" id="UP000002572"/>
    </source>
</evidence>
<evidence type="ECO:0000256" key="1">
    <source>
        <dbReference type="ARBA" id="ARBA00006484"/>
    </source>
</evidence>
<dbReference type="FunCoup" id="E6W5J4">
    <property type="interactions" value="21"/>
</dbReference>
<organism evidence="3 4">
    <name type="scientific">Desulfurispirillum indicum (strain ATCC BAA-1389 / DSM 22839 / S5)</name>
    <dbReference type="NCBI Taxonomy" id="653733"/>
    <lineage>
        <taxon>Bacteria</taxon>
        <taxon>Pseudomonadati</taxon>
        <taxon>Chrysiogenota</taxon>
        <taxon>Chrysiogenia</taxon>
        <taxon>Chrysiogenales</taxon>
        <taxon>Chrysiogenaceae</taxon>
        <taxon>Desulfurispirillum</taxon>
    </lineage>
</organism>
<dbReference type="KEGG" id="din:Selin_1290"/>
<dbReference type="RefSeq" id="WP_013505906.1">
    <property type="nucleotide sequence ID" value="NC_014836.1"/>
</dbReference>
<evidence type="ECO:0000313" key="3">
    <source>
        <dbReference type="EMBL" id="ADU66025.1"/>
    </source>
</evidence>
<dbReference type="PANTHER" id="PTHR43639">
    <property type="entry name" value="OXIDOREDUCTASE, SHORT-CHAIN DEHYDROGENASE/REDUCTASE FAMILY (AFU_ORTHOLOGUE AFUA_5G02870)"/>
    <property type="match status" value="1"/>
</dbReference>
<dbReference type="SUPFAM" id="SSF51735">
    <property type="entry name" value="NAD(P)-binding Rossmann-fold domains"/>
    <property type="match status" value="1"/>
</dbReference>
<dbReference type="STRING" id="653733.Selin_1290"/>
<dbReference type="Proteomes" id="UP000002572">
    <property type="component" value="Chromosome"/>
</dbReference>
<gene>
    <name evidence="3" type="ordered locus">Selin_1290</name>
</gene>
<keyword evidence="2" id="KW-0560">Oxidoreductase</keyword>
<proteinExistence type="inferred from homology"/>
<dbReference type="Pfam" id="PF13561">
    <property type="entry name" value="adh_short_C2"/>
    <property type="match status" value="1"/>
</dbReference>
<dbReference type="GO" id="GO:0016491">
    <property type="term" value="F:oxidoreductase activity"/>
    <property type="evidence" value="ECO:0007669"/>
    <property type="project" value="UniProtKB-KW"/>
</dbReference>
<dbReference type="OrthoDB" id="9808814at2"/>
<dbReference type="eggNOG" id="COG1028">
    <property type="taxonomic scope" value="Bacteria"/>
</dbReference>
<dbReference type="InParanoid" id="E6W5J4"/>
<comment type="similarity">
    <text evidence="1">Belongs to the short-chain dehydrogenases/reductases (SDR) family.</text>
</comment>
<dbReference type="PRINTS" id="PR00081">
    <property type="entry name" value="GDHRDH"/>
</dbReference>
<dbReference type="InterPro" id="IPR002347">
    <property type="entry name" value="SDR_fam"/>
</dbReference>
<sequence length="246" mass="27113">MLSAPPATAIVTGASDRIGRAVALHLAKRGYRVAITYHTNREGALATQKLLEQYTPCTVLCHDLATLNNPGDILEQAHAATGAPVHCVIYAASFFEKSTLKAIDTDHMLQNFWVHLFSPILMAKALHLHMTHADVQNGNFVVFCDQRVYQRTTTRAAYELSKKSLAEFTRMAAKTFAPTLRCNSISPGPILQATTETDAEFRTLIEKNVPLKRQGSVEHILQALDFLLQCDYVTGIDIPVDGGEHL</sequence>
<dbReference type="EMBL" id="CP002432">
    <property type="protein sequence ID" value="ADU66025.1"/>
    <property type="molecule type" value="Genomic_DNA"/>
</dbReference>
<accession>E6W5J4</accession>
<dbReference type="InterPro" id="IPR036291">
    <property type="entry name" value="NAD(P)-bd_dom_sf"/>
</dbReference>
<reference evidence="3 4" key="1">
    <citation type="submission" date="2010-12" db="EMBL/GenBank/DDBJ databases">
        <title>Complete sequence of Desulfurispirillum indicum S5.</title>
        <authorList>
            <consortium name="US DOE Joint Genome Institute"/>
            <person name="Lucas S."/>
            <person name="Copeland A."/>
            <person name="Lapidus A."/>
            <person name="Cheng J.-F."/>
            <person name="Goodwin L."/>
            <person name="Pitluck S."/>
            <person name="Chertkov O."/>
            <person name="Held B."/>
            <person name="Detter J.C."/>
            <person name="Han C."/>
            <person name="Tapia R."/>
            <person name="Land M."/>
            <person name="Hauser L."/>
            <person name="Kyrpides N."/>
            <person name="Ivanova N."/>
            <person name="Mikhailova N."/>
            <person name="Haggblom M."/>
            <person name="Rauschenbach I."/>
            <person name="Bini E."/>
            <person name="Woyke T."/>
        </authorList>
    </citation>
    <scope>NUCLEOTIDE SEQUENCE [LARGE SCALE GENOMIC DNA]</scope>
    <source>
        <strain evidence="4">ATCC BAA-1389 / DSM 22839 / S5</strain>
    </source>
</reference>
<dbReference type="PANTHER" id="PTHR43639:SF1">
    <property type="entry name" value="SHORT-CHAIN DEHYDROGENASE_REDUCTASE FAMILY PROTEIN"/>
    <property type="match status" value="1"/>
</dbReference>
<keyword evidence="4" id="KW-1185">Reference proteome</keyword>
<dbReference type="Gene3D" id="3.40.50.720">
    <property type="entry name" value="NAD(P)-binding Rossmann-like Domain"/>
    <property type="match status" value="1"/>
</dbReference>
<evidence type="ECO:0000256" key="2">
    <source>
        <dbReference type="ARBA" id="ARBA00023002"/>
    </source>
</evidence>